<evidence type="ECO:0000256" key="3">
    <source>
        <dbReference type="ARBA" id="ARBA00022989"/>
    </source>
</evidence>
<dbReference type="InterPro" id="IPR007318">
    <property type="entry name" value="Phopholipid_MeTrfase"/>
</dbReference>
<sequence length="180" mass="20643">NAWIFMLIDLLTFPFFIRIAKRRVIPSQDEEFNALSRSNKALFCSSKLIFFVAAIYSIFLPLKLGTIWFYVGVPITLIGLAGMIVVLVNWANTPPNEPIIKGFYRYSRHPMYVTSFLVFLGVSIATASWLFVLFLIIFTVGAVAFADFEEQGCLEQYGDAYREYMNRTPRWIGIPKSKKN</sequence>
<evidence type="ECO:0000256" key="1">
    <source>
        <dbReference type="ARBA" id="ARBA00004127"/>
    </source>
</evidence>
<comment type="caution">
    <text evidence="6">The sequence shown here is derived from an EMBL/GenBank/DDBJ whole genome shotgun (WGS) entry which is preliminary data.</text>
</comment>
<dbReference type="AlphaFoldDB" id="X0WQT6"/>
<dbReference type="GO" id="GO:0012505">
    <property type="term" value="C:endomembrane system"/>
    <property type="evidence" value="ECO:0007669"/>
    <property type="project" value="UniProtKB-SubCell"/>
</dbReference>
<gene>
    <name evidence="6" type="ORF">S01H1_72171</name>
</gene>
<evidence type="ECO:0000313" key="6">
    <source>
        <dbReference type="EMBL" id="GAG33005.1"/>
    </source>
</evidence>
<keyword evidence="3 5" id="KW-1133">Transmembrane helix</keyword>
<proteinExistence type="predicted"/>
<feature type="non-terminal residue" evidence="6">
    <location>
        <position position="1"/>
    </location>
</feature>
<protein>
    <recommendedName>
        <fullName evidence="7">Steroid 5-alpha reductase C-terminal domain-containing protein</fullName>
    </recommendedName>
</protein>
<name>X0WQT6_9ZZZZ</name>
<evidence type="ECO:0000256" key="5">
    <source>
        <dbReference type="SAM" id="Phobius"/>
    </source>
</evidence>
<evidence type="ECO:0000256" key="2">
    <source>
        <dbReference type="ARBA" id="ARBA00022692"/>
    </source>
</evidence>
<keyword evidence="4 5" id="KW-0472">Membrane</keyword>
<evidence type="ECO:0008006" key="7">
    <source>
        <dbReference type="Google" id="ProtNLM"/>
    </source>
</evidence>
<keyword evidence="2 5" id="KW-0812">Transmembrane</keyword>
<dbReference type="Pfam" id="PF04191">
    <property type="entry name" value="PEMT"/>
    <property type="match status" value="1"/>
</dbReference>
<dbReference type="EMBL" id="BARS01048110">
    <property type="protein sequence ID" value="GAG33005.1"/>
    <property type="molecule type" value="Genomic_DNA"/>
</dbReference>
<feature type="transmembrane region" description="Helical" evidence="5">
    <location>
        <begin position="67"/>
        <end position="91"/>
    </location>
</feature>
<accession>X0WQT6</accession>
<feature type="transmembrane region" description="Helical" evidence="5">
    <location>
        <begin position="112"/>
        <end position="145"/>
    </location>
</feature>
<feature type="transmembrane region" description="Helical" evidence="5">
    <location>
        <begin position="41"/>
        <end position="61"/>
    </location>
</feature>
<reference evidence="6" key="1">
    <citation type="journal article" date="2014" name="Front. Microbiol.">
        <title>High frequency of phylogenetically diverse reductive dehalogenase-homologous genes in deep subseafloor sedimentary metagenomes.</title>
        <authorList>
            <person name="Kawai M."/>
            <person name="Futagami T."/>
            <person name="Toyoda A."/>
            <person name="Takaki Y."/>
            <person name="Nishi S."/>
            <person name="Hori S."/>
            <person name="Arai W."/>
            <person name="Tsubouchi T."/>
            <person name="Morono Y."/>
            <person name="Uchiyama I."/>
            <person name="Ito T."/>
            <person name="Fujiyama A."/>
            <person name="Inagaki F."/>
            <person name="Takami H."/>
        </authorList>
    </citation>
    <scope>NUCLEOTIDE SEQUENCE</scope>
    <source>
        <strain evidence="6">Expedition CK06-06</strain>
    </source>
</reference>
<dbReference type="Gene3D" id="1.20.120.1630">
    <property type="match status" value="1"/>
</dbReference>
<evidence type="ECO:0000256" key="4">
    <source>
        <dbReference type="ARBA" id="ARBA00023136"/>
    </source>
</evidence>
<comment type="subcellular location">
    <subcellularLocation>
        <location evidence="1">Endomembrane system</location>
        <topology evidence="1">Multi-pass membrane protein</topology>
    </subcellularLocation>
</comment>
<organism evidence="6">
    <name type="scientific">marine sediment metagenome</name>
    <dbReference type="NCBI Taxonomy" id="412755"/>
    <lineage>
        <taxon>unclassified sequences</taxon>
        <taxon>metagenomes</taxon>
        <taxon>ecological metagenomes</taxon>
    </lineage>
</organism>